<name>A0A175R751_9HYPH</name>
<dbReference type="Gene3D" id="3.40.50.2000">
    <property type="entry name" value="Glycogen Phosphorylase B"/>
    <property type="match status" value="2"/>
</dbReference>
<dbReference type="EMBL" id="LDPZ01000023">
    <property type="protein sequence ID" value="KTQ95299.1"/>
    <property type="molecule type" value="Genomic_DNA"/>
</dbReference>
<evidence type="ECO:0000313" key="3">
    <source>
        <dbReference type="Proteomes" id="UP000078272"/>
    </source>
</evidence>
<gene>
    <name evidence="2" type="ORF">NS226_12145</name>
</gene>
<dbReference type="OrthoDB" id="9807414at2"/>
<dbReference type="Pfam" id="PF13692">
    <property type="entry name" value="Glyco_trans_1_4"/>
    <property type="match status" value="1"/>
</dbReference>
<dbReference type="AlphaFoldDB" id="A0A175R751"/>
<dbReference type="PANTHER" id="PTHR12526">
    <property type="entry name" value="GLYCOSYLTRANSFERASE"/>
    <property type="match status" value="1"/>
</dbReference>
<dbReference type="SUPFAM" id="SSF53756">
    <property type="entry name" value="UDP-Glycosyltransferase/glycogen phosphorylase"/>
    <property type="match status" value="1"/>
</dbReference>
<accession>A0A175R751</accession>
<dbReference type="PANTHER" id="PTHR12526:SF638">
    <property type="entry name" value="SPORE COAT PROTEIN SA"/>
    <property type="match status" value="1"/>
</dbReference>
<reference evidence="2 3" key="1">
    <citation type="journal article" date="2016" name="Front. Microbiol.">
        <title>Genomic Resource of Rice Seed Associated Bacteria.</title>
        <authorList>
            <person name="Midha S."/>
            <person name="Bansal K."/>
            <person name="Sharma S."/>
            <person name="Kumar N."/>
            <person name="Patil P.P."/>
            <person name="Chaudhry V."/>
            <person name="Patil P.B."/>
        </authorList>
    </citation>
    <scope>NUCLEOTIDE SEQUENCE [LARGE SCALE GENOMIC DNA]</scope>
    <source>
        <strain evidence="2 3">NS226</strain>
    </source>
</reference>
<dbReference type="InterPro" id="IPR028098">
    <property type="entry name" value="Glyco_trans_4-like_N"/>
</dbReference>
<dbReference type="STRING" id="401562.NS365_19435"/>
<dbReference type="Pfam" id="PF13439">
    <property type="entry name" value="Glyco_transf_4"/>
    <property type="match status" value="1"/>
</dbReference>
<evidence type="ECO:0000259" key="1">
    <source>
        <dbReference type="Pfam" id="PF13439"/>
    </source>
</evidence>
<sequence>MTWAQAGGAVADDDAPATLSALLLDPSLFTPAYDAGLSSGLRQAGVRPLWLTRPLREREEAELDPAECEAAFYRRVEAIAPARRRLRAVAKGASHLVDLAALLRRLGRNEADVVHLQWAVLPAFDAAAILAMRRHCPVVMTVHDTVPFNGERISLLQNKGFDLPLRAADRLIVHTRAALDTLRARGLDAHKIHLIPHGPLPLKAKPSAEALARARSKRFTLVLFGQIKPYKGVDLLIEALGQMPAHEREQGRVIVAGAPMMDIAPLMARAEALGLGPTLEFRLGRLDHQAMADLFHEADGFVFPYRQIDASGVYFLLKPLGKWMVASRVGIFAEDLREGADGALVAPGDTKALSEAMAEAFTRRPAPPPRPNSESWAAIGAATRRLYDEAIAERSRRA</sequence>
<comment type="caution">
    <text evidence="2">The sequence shown here is derived from an EMBL/GenBank/DDBJ whole genome shotgun (WGS) entry which is preliminary data.</text>
</comment>
<organism evidence="2 3">
    <name type="scientific">Aureimonas ureilytica</name>
    <dbReference type="NCBI Taxonomy" id="401562"/>
    <lineage>
        <taxon>Bacteria</taxon>
        <taxon>Pseudomonadati</taxon>
        <taxon>Pseudomonadota</taxon>
        <taxon>Alphaproteobacteria</taxon>
        <taxon>Hyphomicrobiales</taxon>
        <taxon>Aurantimonadaceae</taxon>
        <taxon>Aureimonas</taxon>
    </lineage>
</organism>
<dbReference type="PATRIC" id="fig|401562.3.peg.1974"/>
<protein>
    <recommendedName>
        <fullName evidence="1">Glycosyltransferase subfamily 4-like N-terminal domain-containing protein</fullName>
    </recommendedName>
</protein>
<feature type="domain" description="Glycosyltransferase subfamily 4-like N-terminal" evidence="1">
    <location>
        <begin position="37"/>
        <end position="198"/>
    </location>
</feature>
<proteinExistence type="predicted"/>
<evidence type="ECO:0000313" key="2">
    <source>
        <dbReference type="EMBL" id="KTQ95299.1"/>
    </source>
</evidence>
<dbReference type="Proteomes" id="UP000078272">
    <property type="component" value="Unassembled WGS sequence"/>
</dbReference>
<dbReference type="RefSeq" id="WP_058635199.1">
    <property type="nucleotide sequence ID" value="NZ_LDPZ01000023.1"/>
</dbReference>
<dbReference type="GO" id="GO:0016757">
    <property type="term" value="F:glycosyltransferase activity"/>
    <property type="evidence" value="ECO:0007669"/>
    <property type="project" value="TreeGrafter"/>
</dbReference>